<protein>
    <submittedName>
        <fullName evidence="5">Phosphonate metabolism transcriptional regulator PhnF</fullName>
    </submittedName>
</protein>
<keyword evidence="2" id="KW-0238">DNA-binding</keyword>
<dbReference type="SMART" id="SM00866">
    <property type="entry name" value="UTRA"/>
    <property type="match status" value="1"/>
</dbReference>
<dbReference type="GO" id="GO:0045892">
    <property type="term" value="P:negative regulation of DNA-templated transcription"/>
    <property type="evidence" value="ECO:0007669"/>
    <property type="project" value="TreeGrafter"/>
</dbReference>
<evidence type="ECO:0000313" key="5">
    <source>
        <dbReference type="EMBL" id="TYL71445.1"/>
    </source>
</evidence>
<dbReference type="SMART" id="SM00345">
    <property type="entry name" value="HTH_GNTR"/>
    <property type="match status" value="1"/>
</dbReference>
<dbReference type="Proteomes" id="UP000324853">
    <property type="component" value="Unassembled WGS sequence"/>
</dbReference>
<dbReference type="SUPFAM" id="SSF64288">
    <property type="entry name" value="Chorismate lyase-like"/>
    <property type="match status" value="1"/>
</dbReference>
<dbReference type="Pfam" id="PF00392">
    <property type="entry name" value="GntR"/>
    <property type="match status" value="1"/>
</dbReference>
<dbReference type="Pfam" id="PF07702">
    <property type="entry name" value="UTRA"/>
    <property type="match status" value="1"/>
</dbReference>
<dbReference type="GO" id="GO:0003677">
    <property type="term" value="F:DNA binding"/>
    <property type="evidence" value="ECO:0007669"/>
    <property type="project" value="UniProtKB-KW"/>
</dbReference>
<dbReference type="NCBIfam" id="TIGR02325">
    <property type="entry name" value="C_P_lyase_phnF"/>
    <property type="match status" value="1"/>
</dbReference>
<dbReference type="AlphaFoldDB" id="A0A5S4W272"/>
<name>A0A5S4W272_9BRAD</name>
<comment type="caution">
    <text evidence="5">The sequence shown here is derived from an EMBL/GenBank/DDBJ whole genome shotgun (WGS) entry which is preliminary data.</text>
</comment>
<sequence>MPSQRFYTTIRKPSLQYAWTGQRKAVVNSNRIERAGVSLWRQVGDVLAEDIANGTFTAGERLPSSESLAARFSVNRHTVLKAIAHLESEGFLRIERARGAYAVVNPIELRLGARSWFEQNLRDGNRTPSRKLIAMERVRASLETATALQIKPGSPVLFVTLLGEADGFPVNYNYNYFPLKRMPGLEEAFRDIGKEPTEDFSFGKIFKSIGVKDFRRKTIRIRARPPSREEAMHLKMPISAYILLTEVVQVDSKDIPVVYAETCYSAGRVSLLLDI</sequence>
<dbReference type="InterPro" id="IPR036388">
    <property type="entry name" value="WH-like_DNA-bd_sf"/>
</dbReference>
<organism evidence="5 6">
    <name type="scientific">Bradyrhizobium cytisi</name>
    <dbReference type="NCBI Taxonomy" id="515489"/>
    <lineage>
        <taxon>Bacteria</taxon>
        <taxon>Pseudomonadati</taxon>
        <taxon>Pseudomonadota</taxon>
        <taxon>Alphaproteobacteria</taxon>
        <taxon>Hyphomicrobiales</taxon>
        <taxon>Nitrobacteraceae</taxon>
        <taxon>Bradyrhizobium</taxon>
    </lineage>
</organism>
<feature type="domain" description="HTH gntR-type" evidence="4">
    <location>
        <begin position="37"/>
        <end position="105"/>
    </location>
</feature>
<keyword evidence="1" id="KW-0805">Transcription regulation</keyword>
<evidence type="ECO:0000256" key="3">
    <source>
        <dbReference type="ARBA" id="ARBA00023163"/>
    </source>
</evidence>
<evidence type="ECO:0000256" key="1">
    <source>
        <dbReference type="ARBA" id="ARBA00023015"/>
    </source>
</evidence>
<gene>
    <name evidence="5" type="primary">phnF</name>
    <name evidence="5" type="ORF">FXB38_40005</name>
</gene>
<dbReference type="PROSITE" id="PS50949">
    <property type="entry name" value="HTH_GNTR"/>
    <property type="match status" value="1"/>
</dbReference>
<dbReference type="OrthoDB" id="5454556at2"/>
<evidence type="ECO:0000256" key="2">
    <source>
        <dbReference type="ARBA" id="ARBA00023125"/>
    </source>
</evidence>
<dbReference type="PANTHER" id="PTHR44846:SF1">
    <property type="entry name" value="MANNOSYL-D-GLYCERATE TRANSPORT_METABOLISM SYSTEM REPRESSOR MNGR-RELATED"/>
    <property type="match status" value="1"/>
</dbReference>
<keyword evidence="6" id="KW-1185">Reference proteome</keyword>
<dbReference type="InterPro" id="IPR011663">
    <property type="entry name" value="UTRA"/>
</dbReference>
<dbReference type="InterPro" id="IPR050679">
    <property type="entry name" value="Bact_HTH_transcr_reg"/>
</dbReference>
<dbReference type="CDD" id="cd07377">
    <property type="entry name" value="WHTH_GntR"/>
    <property type="match status" value="1"/>
</dbReference>
<evidence type="ECO:0000259" key="4">
    <source>
        <dbReference type="PROSITE" id="PS50949"/>
    </source>
</evidence>
<keyword evidence="3" id="KW-0804">Transcription</keyword>
<dbReference type="Gene3D" id="3.40.1410.10">
    <property type="entry name" value="Chorismate lyase-like"/>
    <property type="match status" value="1"/>
</dbReference>
<proteinExistence type="predicted"/>
<dbReference type="InterPro" id="IPR036390">
    <property type="entry name" value="WH_DNA-bd_sf"/>
</dbReference>
<dbReference type="SUPFAM" id="SSF46785">
    <property type="entry name" value="Winged helix' DNA-binding domain"/>
    <property type="match status" value="1"/>
</dbReference>
<reference evidence="5 6" key="1">
    <citation type="submission" date="2019-08" db="EMBL/GenBank/DDBJ databases">
        <title>Bradyrhizobium hipponensis sp. nov., a rhizobium isolated from a Lupinus angustifolius root nodule in Tunisia.</title>
        <authorList>
            <person name="Off K."/>
            <person name="Rejili M."/>
            <person name="Mars M."/>
            <person name="Brachmann A."/>
            <person name="Marin M."/>
        </authorList>
    </citation>
    <scope>NUCLEOTIDE SEQUENCE [LARGE SCALE GENOMIC DNA]</scope>
    <source>
        <strain evidence="5 6">CTAW11</strain>
    </source>
</reference>
<evidence type="ECO:0000313" key="6">
    <source>
        <dbReference type="Proteomes" id="UP000324853"/>
    </source>
</evidence>
<dbReference type="InterPro" id="IPR012702">
    <property type="entry name" value="CP_lyase_PhnF"/>
</dbReference>
<dbReference type="Gene3D" id="1.10.10.10">
    <property type="entry name" value="Winged helix-like DNA-binding domain superfamily/Winged helix DNA-binding domain"/>
    <property type="match status" value="1"/>
</dbReference>
<dbReference type="PRINTS" id="PR00035">
    <property type="entry name" value="HTHGNTR"/>
</dbReference>
<dbReference type="EMBL" id="VSSR01000108">
    <property type="protein sequence ID" value="TYL71445.1"/>
    <property type="molecule type" value="Genomic_DNA"/>
</dbReference>
<dbReference type="PANTHER" id="PTHR44846">
    <property type="entry name" value="MANNOSYL-D-GLYCERATE TRANSPORT/METABOLISM SYSTEM REPRESSOR MNGR-RELATED"/>
    <property type="match status" value="1"/>
</dbReference>
<accession>A0A5S4W272</accession>
<dbReference type="InterPro" id="IPR028978">
    <property type="entry name" value="Chorismate_lyase_/UTRA_dom_sf"/>
</dbReference>
<dbReference type="GO" id="GO:0003700">
    <property type="term" value="F:DNA-binding transcription factor activity"/>
    <property type="evidence" value="ECO:0007669"/>
    <property type="project" value="InterPro"/>
</dbReference>
<dbReference type="InterPro" id="IPR000524">
    <property type="entry name" value="Tscrpt_reg_HTH_GntR"/>
</dbReference>